<accession>A0A833PAN1</accession>
<gene>
    <name evidence="1" type="ORF">GAK29_04098</name>
</gene>
<dbReference type="SUPFAM" id="SSF55486">
    <property type="entry name" value="Metalloproteases ('zincins'), catalytic domain"/>
    <property type="match status" value="1"/>
</dbReference>
<dbReference type="EMBL" id="WNDP01000160">
    <property type="protein sequence ID" value="KAF1018835.1"/>
    <property type="molecule type" value="Genomic_DNA"/>
</dbReference>
<name>A0A833PAN1_ACIBZ</name>
<evidence type="ECO:0000313" key="1">
    <source>
        <dbReference type="EMBL" id="KAF1018835.1"/>
    </source>
</evidence>
<organism evidence="1 2">
    <name type="scientific">Acinetobacter bereziniae</name>
    <name type="common">Acinetobacter genomosp. 10</name>
    <dbReference type="NCBI Taxonomy" id="106648"/>
    <lineage>
        <taxon>Bacteria</taxon>
        <taxon>Pseudomonadati</taxon>
        <taxon>Pseudomonadota</taxon>
        <taxon>Gammaproteobacteria</taxon>
        <taxon>Moraxellales</taxon>
        <taxon>Moraxellaceae</taxon>
        <taxon>Acinetobacter</taxon>
    </lineage>
</organism>
<proteinExistence type="predicted"/>
<dbReference type="AlphaFoldDB" id="A0A833PAN1"/>
<comment type="caution">
    <text evidence="1">The sequence shown here is derived from an EMBL/GenBank/DDBJ whole genome shotgun (WGS) entry which is preliminary data.</text>
</comment>
<reference evidence="2" key="1">
    <citation type="journal article" date="2020" name="MBio">
        <title>Horizontal gene transfer to a defensive symbiont with a reduced genome amongst a multipartite beetle microbiome.</title>
        <authorList>
            <person name="Waterworth S.C."/>
            <person name="Florez L.V."/>
            <person name="Rees E.R."/>
            <person name="Hertweck C."/>
            <person name="Kaltenpoth M."/>
            <person name="Kwan J.C."/>
        </authorList>
    </citation>
    <scope>NUCLEOTIDE SEQUENCE [LARGE SCALE GENOMIC DNA]</scope>
</reference>
<sequence length="436" mass="49662">MGVGGASPTAGTSCATCLKKFLVHFRRPQDYSGNYGFDWLRDDYIYANKHIAKEGNIKKALCLDIAKLKIEYKTDVKNPISPYGKEYFPAWLSLFSYINGSNSPHISTMTKNGVQLDLFIEEIEPLSNDGTELIFECQNNFIQLSPKQIPLVNVLKKKVQDSDGTKQFYHLPRSILIKCEGGWLNDHEEIKVFAKKGSVKVEVGKLMLYKNDSIKHADIILIPVITEYRGGKPILPDRVDAYEHLIKRISFNQALIRAEIKRETIFDLTKYQSDPLVNFIQSSTYSTSASEFARALRELYNKYGPIQVNGGIDQNGNGTSNSKKTFVFLTTKQTASGGICTLDGYVWGDMVVVFKSNLNHAHSYPHELGHSFSLPHTFQTGSLAKHTFYQGYTENFMDYWSDGAGQVNKFHDNKLKRPFTFYKWQWDIMRQDKSML</sequence>
<dbReference type="Proteomes" id="UP000490535">
    <property type="component" value="Unassembled WGS sequence"/>
</dbReference>
<evidence type="ECO:0000313" key="2">
    <source>
        <dbReference type="Proteomes" id="UP000490535"/>
    </source>
</evidence>
<protein>
    <submittedName>
        <fullName evidence="1">Uncharacterized protein</fullName>
    </submittedName>
</protein>